<accession>A0A8K9UHB4</accession>
<protein>
    <recommendedName>
        <fullName evidence="3">DUF4757 domain-containing protein</fullName>
    </recommendedName>
</protein>
<dbReference type="GO" id="GO:0001725">
    <property type="term" value="C:stress fiber"/>
    <property type="evidence" value="ECO:0007669"/>
    <property type="project" value="TreeGrafter"/>
</dbReference>
<feature type="region of interest" description="Disordered" evidence="2">
    <location>
        <begin position="346"/>
        <end position="402"/>
    </location>
</feature>
<dbReference type="Pfam" id="PF15949">
    <property type="entry name" value="DUF4757"/>
    <property type="match status" value="1"/>
</dbReference>
<feature type="region of interest" description="Disordered" evidence="2">
    <location>
        <begin position="964"/>
        <end position="1315"/>
    </location>
</feature>
<feature type="region of interest" description="Disordered" evidence="2">
    <location>
        <begin position="1360"/>
        <end position="1399"/>
    </location>
</feature>
<feature type="region of interest" description="Disordered" evidence="2">
    <location>
        <begin position="505"/>
        <end position="536"/>
    </location>
</feature>
<dbReference type="PANTHER" id="PTHR15551">
    <property type="entry name" value="LIM DOMAIN ONLY 7"/>
    <property type="match status" value="1"/>
</dbReference>
<sequence length="1445" mass="160113">MLLLKIPPLPLPPSLPSFPSLLPLPPSPPSFPPSLPCFPSPPSLPPSLPSFPSLLPSFPSLLPLPPSPPPFPPSLPCFPSLLPLSPSPPSLPRSLPSCSLHPNSLPPPSFPSLLHSLSPALPFPSPLSLPFPPSPPSLPQPILEEGGGGEGGGPFKRPPGPRSRNYKTVTWAPDGEEPKEEEGGLGQEEEVLKREVEEHRRLQRLEKAGIKVLPAVIRYGRPAPRLEQQEVKSPSPDIILRRHNDFLTNQKAAWDSDSEGEAEGEEGGGGVRRVPDVRRDDLASRRTPRPPTAPRAYQYVPPPACSLRDRELWEDIRRASHTALMDRMELETSAKEAVCDIITRRDNPFLSPASQREEEEEEEEEGRGVKVPLPNKTKDDLARRRGHNRSRPSHRDGPMSFVHASITQSDLEKWERLKMSEPSESSPSPVCQACLEKGSGTPDIISMATGSMRGCSKVVTFGGVTELEEQPISSSREGEESQLLRRLLAKATVAMPIIVLGSQLSEQQDSHMGGVDTTHTPPPNPGPSPLSPESPPTLLELEARLAQYESRVREEEEDGGRDERKVPDLQKDDMMARKTGAFPRTHNTTTTTFNRFLPLPGSKRPAQEVVTDRKIQQSRVSMDMPQQHPNVAMVVRPPVPSHCNYDDDDEEEEECPVPDLEKDDMLARRTGAYQHSAGRTGRSFNLFLPVPGAAQQKNTPSGGPNQLYKNTPAGGPNQLYQNTPSGGPNQLYQNIPSGGPNQLYKNTPSGGPNQLYQNTPSGGPNQLYKNTPSGGPNQLYKNTPSGGPNQLYQNTPSGGPNQLYQNTPSGGPNQLYRHKQQPRSISIINMHSEEEGAGLLQPLGQSRYDGMQEQYTNHQEEEEWQDDLARWKSRRRSASQDLIRKEEERKRMERMMKEEEGGHTQKKKNIKTYREIVEDKERREAELCDAYRRAGSKAEAAMVLQRYALRFTISDSTLDSLQLPRTITTDQNPDSRTPATNQNPEFRTTTTNQNLESRTITTNQNPESKTITTDQNPESRTITTDQNPNPRTSINNQNSESTTITTDQNSESTTITTDQNPESRTITTDQNLESRTISTDQNPKSRTITSDQNPESRTITTDQNPNPRTIITNQNPESRTITADQNPESRTITPDQNPESRTIITDQNPESRSIITNQNPESRTITADYNPDSDPDNPERAGNGLEALQTDTKQEPRAPPKKQISVTHTQHTQLQTQNTQHTQHTHTQNHSTQSQHTLPPPISPPSRPLPLLTAKPYCQPPETQPGHNPVKVDGLVRVNGETLPSSPPSSALQSPSSPIHSPPPTEHPGANQKTQVSAVSALIGGRNCVVTTTIVTELTQTHLQPRPLDMLSNTQVNGSMALSRRSGEEAGSDSSLLSNQHTYSSSVTGGLEGSSGTMESPMLNLAKRVDHWVWNPEDERRRQEKWQQEQERFLQVCERRLQERR</sequence>
<feature type="compositionally biased region" description="Basic and acidic residues" evidence="2">
    <location>
        <begin position="273"/>
        <end position="284"/>
    </location>
</feature>
<dbReference type="GO" id="GO:0051496">
    <property type="term" value="P:positive regulation of stress fiber assembly"/>
    <property type="evidence" value="ECO:0007669"/>
    <property type="project" value="TreeGrafter"/>
</dbReference>
<feature type="compositionally biased region" description="Pro residues" evidence="2">
    <location>
        <begin position="125"/>
        <end position="139"/>
    </location>
</feature>
<dbReference type="PANTHER" id="PTHR15551:SF3">
    <property type="entry name" value="LIM AND CALPONIN HOMOLOGY DOMAINS-CONTAINING PROTEIN 1"/>
    <property type="match status" value="1"/>
</dbReference>
<feature type="compositionally biased region" description="Pro residues" evidence="2">
    <location>
        <begin position="1238"/>
        <end position="1248"/>
    </location>
</feature>
<dbReference type="Proteomes" id="UP000694395">
    <property type="component" value="Unassembled WGS sequence"/>
</dbReference>
<feature type="region of interest" description="Disordered" evidence="2">
    <location>
        <begin position="550"/>
        <end position="571"/>
    </location>
</feature>
<feature type="domain" description="DUF4757" evidence="3">
    <location>
        <begin position="817"/>
        <end position="919"/>
    </location>
</feature>
<dbReference type="InterPro" id="IPR031865">
    <property type="entry name" value="DUF4757"/>
</dbReference>
<reference evidence="4" key="2">
    <citation type="submission" date="2025-09" db="UniProtKB">
        <authorList>
            <consortium name="Ensembl"/>
        </authorList>
    </citation>
    <scope>IDENTIFICATION</scope>
</reference>
<feature type="region of interest" description="Disordered" evidence="2">
    <location>
        <begin position="250"/>
        <end position="303"/>
    </location>
</feature>
<keyword evidence="1" id="KW-0175">Coiled coil</keyword>
<feature type="compositionally biased region" description="Polar residues" evidence="2">
    <location>
        <begin position="718"/>
        <end position="801"/>
    </location>
</feature>
<feature type="compositionally biased region" description="Low complexity" evidence="2">
    <location>
        <begin position="1207"/>
        <end position="1237"/>
    </location>
</feature>
<evidence type="ECO:0000259" key="3">
    <source>
        <dbReference type="Pfam" id="PF15949"/>
    </source>
</evidence>
<feature type="region of interest" description="Disordered" evidence="2">
    <location>
        <begin position="692"/>
        <end position="801"/>
    </location>
</feature>
<feature type="compositionally biased region" description="Acidic residues" evidence="2">
    <location>
        <begin position="256"/>
        <end position="266"/>
    </location>
</feature>
<feature type="compositionally biased region" description="Basic and acidic residues" evidence="2">
    <location>
        <begin position="561"/>
        <end position="571"/>
    </location>
</feature>
<feature type="compositionally biased region" description="Polar residues" evidence="2">
    <location>
        <begin position="1372"/>
        <end position="1398"/>
    </location>
</feature>
<reference evidence="4" key="1">
    <citation type="submission" date="2025-08" db="UniProtKB">
        <authorList>
            <consortium name="Ensembl"/>
        </authorList>
    </citation>
    <scope>IDENTIFICATION</scope>
</reference>
<evidence type="ECO:0000313" key="5">
    <source>
        <dbReference type="Proteomes" id="UP000694395"/>
    </source>
</evidence>
<feature type="region of interest" description="Disordered" evidence="2">
    <location>
        <begin position="125"/>
        <end position="192"/>
    </location>
</feature>
<organism evidence="4 5">
    <name type="scientific">Oncorhynchus mykiss</name>
    <name type="common">Rainbow trout</name>
    <name type="synonym">Salmo gairdneri</name>
    <dbReference type="NCBI Taxonomy" id="8022"/>
    <lineage>
        <taxon>Eukaryota</taxon>
        <taxon>Metazoa</taxon>
        <taxon>Chordata</taxon>
        <taxon>Craniata</taxon>
        <taxon>Vertebrata</taxon>
        <taxon>Euteleostomi</taxon>
        <taxon>Actinopterygii</taxon>
        <taxon>Neopterygii</taxon>
        <taxon>Teleostei</taxon>
        <taxon>Protacanthopterygii</taxon>
        <taxon>Salmoniformes</taxon>
        <taxon>Salmonidae</taxon>
        <taxon>Salmoninae</taxon>
        <taxon>Oncorhynchus</taxon>
    </lineage>
</organism>
<dbReference type="GO" id="GO:0032034">
    <property type="term" value="F:myosin II head/neck binding"/>
    <property type="evidence" value="ECO:0007669"/>
    <property type="project" value="TreeGrafter"/>
</dbReference>
<keyword evidence="5" id="KW-1185">Reference proteome</keyword>
<feature type="compositionally biased region" description="Pro residues" evidence="2">
    <location>
        <begin position="520"/>
        <end position="535"/>
    </location>
</feature>
<feature type="compositionally biased region" description="Low complexity" evidence="2">
    <location>
        <begin position="1288"/>
        <end position="1299"/>
    </location>
</feature>
<feature type="compositionally biased region" description="Polar residues" evidence="2">
    <location>
        <begin position="964"/>
        <end position="1167"/>
    </location>
</feature>
<evidence type="ECO:0000256" key="1">
    <source>
        <dbReference type="SAM" id="Coils"/>
    </source>
</evidence>
<dbReference type="GeneTree" id="ENSGT00950000183159"/>
<feature type="coiled-coil region" evidence="1">
    <location>
        <begin position="868"/>
        <end position="902"/>
    </location>
</feature>
<feature type="compositionally biased region" description="Gly residues" evidence="2">
    <location>
        <begin position="145"/>
        <end position="154"/>
    </location>
</feature>
<evidence type="ECO:0000313" key="4">
    <source>
        <dbReference type="Ensembl" id="ENSOMYP00000111251.1"/>
    </source>
</evidence>
<proteinExistence type="predicted"/>
<dbReference type="GO" id="GO:0051893">
    <property type="term" value="P:regulation of focal adhesion assembly"/>
    <property type="evidence" value="ECO:0007669"/>
    <property type="project" value="TreeGrafter"/>
</dbReference>
<name>A0A8K9UHB4_ONCMY</name>
<dbReference type="Ensembl" id="ENSOMYT00000158994.1">
    <property type="protein sequence ID" value="ENSOMYP00000111251.1"/>
    <property type="gene ID" value="ENSOMYG00000074300.1"/>
</dbReference>
<feature type="compositionally biased region" description="Polar residues" evidence="2">
    <location>
        <begin position="695"/>
        <end position="709"/>
    </location>
</feature>
<evidence type="ECO:0000256" key="2">
    <source>
        <dbReference type="SAM" id="MobiDB-lite"/>
    </source>
</evidence>